<proteinExistence type="predicted"/>
<sequence length="57" mass="6603">MSLPIRLHTHHGGLKMPLEDPASKQKRTRLSKPKVRTGCKTCKTRRVTHFYSIMLDD</sequence>
<organism evidence="2 3">
    <name type="scientific">Penicillium brasilianum</name>
    <dbReference type="NCBI Taxonomy" id="104259"/>
    <lineage>
        <taxon>Eukaryota</taxon>
        <taxon>Fungi</taxon>
        <taxon>Dikarya</taxon>
        <taxon>Ascomycota</taxon>
        <taxon>Pezizomycotina</taxon>
        <taxon>Eurotiomycetes</taxon>
        <taxon>Eurotiomycetidae</taxon>
        <taxon>Eurotiales</taxon>
        <taxon>Aspergillaceae</taxon>
        <taxon>Penicillium</taxon>
    </lineage>
</organism>
<dbReference type="Proteomes" id="UP000042958">
    <property type="component" value="Unassembled WGS sequence"/>
</dbReference>
<feature type="compositionally biased region" description="Basic residues" evidence="1">
    <location>
        <begin position="24"/>
        <end position="36"/>
    </location>
</feature>
<protein>
    <submittedName>
        <fullName evidence="2">Uncharacterized protein</fullName>
    </submittedName>
</protein>
<dbReference type="EMBL" id="CDHK01000004">
    <property type="protein sequence ID" value="CEO60882.1"/>
    <property type="molecule type" value="Genomic_DNA"/>
</dbReference>
<reference evidence="3" key="1">
    <citation type="journal article" date="2015" name="Genome Announc.">
        <title>Draft genome sequence of the fungus Penicillium brasilianum MG11.</title>
        <authorList>
            <person name="Horn F."/>
            <person name="Linde J."/>
            <person name="Mattern D.J."/>
            <person name="Walther G."/>
            <person name="Guthke R."/>
            <person name="Brakhage A.A."/>
            <person name="Valiante V."/>
        </authorList>
    </citation>
    <scope>NUCLEOTIDE SEQUENCE [LARGE SCALE GENOMIC DNA]</scope>
    <source>
        <strain evidence="3">MG11</strain>
    </source>
</reference>
<keyword evidence="3" id="KW-1185">Reference proteome</keyword>
<evidence type="ECO:0000256" key="1">
    <source>
        <dbReference type="SAM" id="MobiDB-lite"/>
    </source>
</evidence>
<dbReference type="AlphaFoldDB" id="A0A0F7VFB6"/>
<gene>
    <name evidence="2" type="ORF">PMG11_05366</name>
</gene>
<accession>A0A0F7VFB6</accession>
<dbReference type="OrthoDB" id="3547948at2759"/>
<feature type="region of interest" description="Disordered" evidence="1">
    <location>
        <begin position="1"/>
        <end position="36"/>
    </location>
</feature>
<name>A0A0F7VFB6_PENBI</name>
<evidence type="ECO:0000313" key="3">
    <source>
        <dbReference type="Proteomes" id="UP000042958"/>
    </source>
</evidence>
<evidence type="ECO:0000313" key="2">
    <source>
        <dbReference type="EMBL" id="CEO60882.1"/>
    </source>
</evidence>